<dbReference type="AlphaFoldDB" id="A0A8E2E4X0"/>
<feature type="compositionally biased region" description="Low complexity" evidence="1">
    <location>
        <begin position="7"/>
        <end position="19"/>
    </location>
</feature>
<sequence length="187" mass="19642">MPSVNRSPSTTSASEPTSTQQKGHHTSISGASNDTSGTVAGNAVPVPALAVPNRGSGLDIFRRRISSAVSRKSSDDSSTGSDGDAQSMQSKKSFVRRVADAEVFVEGRHLRGYAGLNSTGSATDSDAVSVWSEKTSTSRGYPGLNAARKSVDIESGSECDARVVREVFVERKGVRGYPGLSRTFRAD</sequence>
<keyword evidence="3" id="KW-1185">Reference proteome</keyword>
<protein>
    <submittedName>
        <fullName evidence="2">Uncharacterized protein</fullName>
    </submittedName>
</protein>
<evidence type="ECO:0000313" key="2">
    <source>
        <dbReference type="EMBL" id="OCK77261.1"/>
    </source>
</evidence>
<proteinExistence type="predicted"/>
<feature type="compositionally biased region" description="Low complexity" evidence="1">
    <location>
        <begin position="67"/>
        <end position="87"/>
    </location>
</feature>
<feature type="compositionally biased region" description="Polar residues" evidence="1">
    <location>
        <begin position="26"/>
        <end position="39"/>
    </location>
</feature>
<gene>
    <name evidence="2" type="ORF">K432DRAFT_123904</name>
</gene>
<reference evidence="2 3" key="1">
    <citation type="journal article" date="2016" name="Nat. Commun.">
        <title>Ectomycorrhizal ecology is imprinted in the genome of the dominant symbiotic fungus Cenococcum geophilum.</title>
        <authorList>
            <consortium name="DOE Joint Genome Institute"/>
            <person name="Peter M."/>
            <person name="Kohler A."/>
            <person name="Ohm R.A."/>
            <person name="Kuo A."/>
            <person name="Krutzmann J."/>
            <person name="Morin E."/>
            <person name="Arend M."/>
            <person name="Barry K.W."/>
            <person name="Binder M."/>
            <person name="Choi C."/>
            <person name="Clum A."/>
            <person name="Copeland A."/>
            <person name="Grisel N."/>
            <person name="Haridas S."/>
            <person name="Kipfer T."/>
            <person name="LaButti K."/>
            <person name="Lindquist E."/>
            <person name="Lipzen A."/>
            <person name="Maire R."/>
            <person name="Meier B."/>
            <person name="Mihaltcheva S."/>
            <person name="Molinier V."/>
            <person name="Murat C."/>
            <person name="Poggeler S."/>
            <person name="Quandt C.A."/>
            <person name="Sperisen C."/>
            <person name="Tritt A."/>
            <person name="Tisserant E."/>
            <person name="Crous P.W."/>
            <person name="Henrissat B."/>
            <person name="Nehls U."/>
            <person name="Egli S."/>
            <person name="Spatafora J.W."/>
            <person name="Grigoriev I.V."/>
            <person name="Martin F.M."/>
        </authorList>
    </citation>
    <scope>NUCLEOTIDE SEQUENCE [LARGE SCALE GENOMIC DNA]</scope>
    <source>
        <strain evidence="2 3">CBS 459.81</strain>
    </source>
</reference>
<accession>A0A8E2E4X0</accession>
<feature type="region of interest" description="Disordered" evidence="1">
    <location>
        <begin position="1"/>
        <end position="42"/>
    </location>
</feature>
<evidence type="ECO:0000313" key="3">
    <source>
        <dbReference type="Proteomes" id="UP000250266"/>
    </source>
</evidence>
<dbReference type="EMBL" id="KV745141">
    <property type="protein sequence ID" value="OCK77261.1"/>
    <property type="molecule type" value="Genomic_DNA"/>
</dbReference>
<dbReference type="Proteomes" id="UP000250266">
    <property type="component" value="Unassembled WGS sequence"/>
</dbReference>
<feature type="region of interest" description="Disordered" evidence="1">
    <location>
        <begin position="67"/>
        <end position="94"/>
    </location>
</feature>
<name>A0A8E2E4X0_9PEZI</name>
<organism evidence="2 3">
    <name type="scientific">Lepidopterella palustris CBS 459.81</name>
    <dbReference type="NCBI Taxonomy" id="1314670"/>
    <lineage>
        <taxon>Eukaryota</taxon>
        <taxon>Fungi</taxon>
        <taxon>Dikarya</taxon>
        <taxon>Ascomycota</taxon>
        <taxon>Pezizomycotina</taxon>
        <taxon>Dothideomycetes</taxon>
        <taxon>Pleosporomycetidae</taxon>
        <taxon>Mytilinidiales</taxon>
        <taxon>Argynnaceae</taxon>
        <taxon>Lepidopterella</taxon>
    </lineage>
</organism>
<evidence type="ECO:0000256" key="1">
    <source>
        <dbReference type="SAM" id="MobiDB-lite"/>
    </source>
</evidence>